<proteinExistence type="predicted"/>
<evidence type="ECO:0000313" key="1">
    <source>
        <dbReference type="EMBL" id="CAL1394693.1"/>
    </source>
</evidence>
<dbReference type="Proteomes" id="UP001497516">
    <property type="component" value="Chromosome 6"/>
</dbReference>
<organism evidence="1 2">
    <name type="scientific">Linum trigynum</name>
    <dbReference type="NCBI Taxonomy" id="586398"/>
    <lineage>
        <taxon>Eukaryota</taxon>
        <taxon>Viridiplantae</taxon>
        <taxon>Streptophyta</taxon>
        <taxon>Embryophyta</taxon>
        <taxon>Tracheophyta</taxon>
        <taxon>Spermatophyta</taxon>
        <taxon>Magnoliopsida</taxon>
        <taxon>eudicotyledons</taxon>
        <taxon>Gunneridae</taxon>
        <taxon>Pentapetalae</taxon>
        <taxon>rosids</taxon>
        <taxon>fabids</taxon>
        <taxon>Malpighiales</taxon>
        <taxon>Linaceae</taxon>
        <taxon>Linum</taxon>
    </lineage>
</organism>
<dbReference type="AlphaFoldDB" id="A0AAV2F9W0"/>
<sequence length="70" mass="7534">MISGAALLHRPTSNFIFSHPNRPGFSRTSLRIRVSKPELPDFCGTTTNVRVGLSSNTMSTKSLKLSGISG</sequence>
<gene>
    <name evidence="1" type="ORF">LTRI10_LOCUS35178</name>
</gene>
<protein>
    <submittedName>
        <fullName evidence="1">Uncharacterized protein</fullName>
    </submittedName>
</protein>
<reference evidence="1 2" key="1">
    <citation type="submission" date="2024-04" db="EMBL/GenBank/DDBJ databases">
        <authorList>
            <person name="Fracassetti M."/>
        </authorList>
    </citation>
    <scope>NUCLEOTIDE SEQUENCE [LARGE SCALE GENOMIC DNA]</scope>
</reference>
<accession>A0AAV2F9W0</accession>
<dbReference type="EMBL" id="OZ034819">
    <property type="protein sequence ID" value="CAL1394693.1"/>
    <property type="molecule type" value="Genomic_DNA"/>
</dbReference>
<keyword evidence="2" id="KW-1185">Reference proteome</keyword>
<name>A0AAV2F9W0_9ROSI</name>
<evidence type="ECO:0000313" key="2">
    <source>
        <dbReference type="Proteomes" id="UP001497516"/>
    </source>
</evidence>